<evidence type="ECO:0000259" key="2">
    <source>
        <dbReference type="Pfam" id="PF06985"/>
    </source>
</evidence>
<accession>A0A4P7MYE8</accession>
<name>A0A4P7MYE8_PYROR</name>
<dbReference type="Gene3D" id="1.25.40.20">
    <property type="entry name" value="Ankyrin repeat-containing domain"/>
    <property type="match status" value="1"/>
</dbReference>
<feature type="region of interest" description="Disordered" evidence="1">
    <location>
        <begin position="46"/>
        <end position="65"/>
    </location>
</feature>
<proteinExistence type="predicted"/>
<dbReference type="InterPro" id="IPR010730">
    <property type="entry name" value="HET"/>
</dbReference>
<dbReference type="Pfam" id="PF06985">
    <property type="entry name" value="HET"/>
    <property type="match status" value="1"/>
</dbReference>
<dbReference type="InterPro" id="IPR011990">
    <property type="entry name" value="TPR-like_helical_dom_sf"/>
</dbReference>
<protein>
    <recommendedName>
        <fullName evidence="2">Heterokaryon incompatibility domain-containing protein</fullName>
    </recommendedName>
</protein>
<dbReference type="InterPro" id="IPR019734">
    <property type="entry name" value="TPR_rpt"/>
</dbReference>
<gene>
    <name evidence="3" type="ORF">PoMZ_09803</name>
</gene>
<evidence type="ECO:0000313" key="4">
    <source>
        <dbReference type="Proteomes" id="UP000294847"/>
    </source>
</evidence>
<dbReference type="InterPro" id="IPR052895">
    <property type="entry name" value="HetReg/Transcr_Mod"/>
</dbReference>
<dbReference type="SUPFAM" id="SSF48452">
    <property type="entry name" value="TPR-like"/>
    <property type="match status" value="1"/>
</dbReference>
<dbReference type="Pfam" id="PF26639">
    <property type="entry name" value="Het-6_barrel"/>
    <property type="match status" value="1"/>
</dbReference>
<dbReference type="SUPFAM" id="SSF48403">
    <property type="entry name" value="Ankyrin repeat"/>
    <property type="match status" value="1"/>
</dbReference>
<feature type="domain" description="Heterokaryon incompatibility" evidence="2">
    <location>
        <begin position="658"/>
        <end position="839"/>
    </location>
</feature>
<dbReference type="SMART" id="SM00028">
    <property type="entry name" value="TPR"/>
    <property type="match status" value="4"/>
</dbReference>
<dbReference type="InterPro" id="IPR036770">
    <property type="entry name" value="Ankyrin_rpt-contain_sf"/>
</dbReference>
<dbReference type="PANTHER" id="PTHR24148">
    <property type="entry name" value="ANKYRIN REPEAT DOMAIN-CONTAINING PROTEIN 39 HOMOLOG-RELATED"/>
    <property type="match status" value="1"/>
</dbReference>
<dbReference type="Gene3D" id="1.25.40.10">
    <property type="entry name" value="Tetratricopeptide repeat domain"/>
    <property type="match status" value="1"/>
</dbReference>
<sequence>MSASPTEARDTWERLYQQGLAHARANELEEALLAHRGALALCEHVGGPSTSSSGDGDGHGDTLPQQPNLRYVVLASLGYVYRMLGRLASALECLEEAERNLPRGDPGRLKALGELAVVYRHLERLDDAKRACEEQYEAARELGLEHEMERAVGNLGMVNYQMFLLGGDTAYLDLAIRQLQERVERCRRLRSAVEMPGDPRDRAVRVQSATAREAIAFARLSLCYSAQGDRARAIEAAIEGQGLSILSRDPSKIAFSRFYVGRALFLDGQKEAAIAQLNPADGYTPIAALSKEPCEEYRGYISEMIAAGADVTLRDKTGYSALDYAVYNGDELTQKILIEALRQQLSHEEVEQHRLESTLRKGHRELFQDILRPVLLQPDKKTSVNQLRRAYAETLASDEEKARQFDKFKYVRFEDFARCGRLPRGTDNWTRCFGDDADDDLFVIFMSYTWAKENSGNGGEISPDDEENTKYQQMISAVQSFFEANPDVDPAAVCIWLDWACIDQVDKDVQARGVSALPISLAQCNAMISITEETYYERAWCCVEVITIRALQRSYGAHRWHEYEYDGAGRGRVLRKGSLDRVLSVAATKVSFESDRPKLKFLERQAMLLDNAAPPLPPPDPGSAARPIRLLRLLPATDASTPLQGELKQVDLSDAPRYEALSYVWGDPVFDHELHILEDGNDDVVNITNNLSLALRRLRLAGEPRTLWVDAVCINQDDAEERGRQVAMMQAIFGSCECCLAWLGPFSHEDDRPRRPERAEEGYMARAMDTFERIAVHDAGFLGSKRETAESIASMHRGGRPIHADPAKHHYLLSREETMMLSFLFRRAKLWERTWCAQEFSLSPRLLLVAGDARLDWEWVESFLDSGLRSNVFHGSFGHGWVMQIIGQSFSSPKRIQEQRRILRGGSADDASTLMEVLARFRHLESADPRDMVFGLLGLVDPSMRVPVDYTKTTAEVFVQTTAAIINSRGDLDAICQSPWFSSRNDTRPPEGLPSWAIDFASHNAGDLVSAQQGIFAAGRSQCQTPCQVIGGVALKCRGRRFGGPVSAPGVDTAKHRFPTYMGPEEVIAEGRRLGYLKDPDEPYPATGERTTQALWRTLVMDCTAYPTRRLTAEQVQEETKSLDGILDEVSALPKDTMWREKEKFYRKLHSYMMLRRNRETWHFFTTDDGRFALGGSEVREGDVVAVLDGAKVPVVLRPTGESMDGVECCRFVSPAYVHGSMDGDVDKGISWRAGNFSSKNTRDAKTRDYTFTKALIKS</sequence>
<dbReference type="AlphaFoldDB" id="A0A4P7MYE8"/>
<reference evidence="3 4" key="1">
    <citation type="journal article" date="2019" name="Mol. Biol. Evol.">
        <title>Blast fungal genomes show frequent chromosomal changes, gene gains and losses, and effector gene turnover.</title>
        <authorList>
            <person name="Gomez Luciano L.B."/>
            <person name="Jason Tsai I."/>
            <person name="Chuma I."/>
            <person name="Tosa Y."/>
            <person name="Chen Y.H."/>
            <person name="Li J.Y."/>
            <person name="Li M.Y."/>
            <person name="Jade Lu M.Y."/>
            <person name="Nakayashiki H."/>
            <person name="Li W.H."/>
        </authorList>
    </citation>
    <scope>NUCLEOTIDE SEQUENCE [LARGE SCALE GENOMIC DNA]</scope>
    <source>
        <strain evidence="3">MZ5-1-6</strain>
    </source>
</reference>
<evidence type="ECO:0000256" key="1">
    <source>
        <dbReference type="SAM" id="MobiDB-lite"/>
    </source>
</evidence>
<organism evidence="3 4">
    <name type="scientific">Pyricularia oryzae</name>
    <name type="common">Rice blast fungus</name>
    <name type="synonym">Magnaporthe oryzae</name>
    <dbReference type="NCBI Taxonomy" id="318829"/>
    <lineage>
        <taxon>Eukaryota</taxon>
        <taxon>Fungi</taxon>
        <taxon>Dikarya</taxon>
        <taxon>Ascomycota</taxon>
        <taxon>Pezizomycotina</taxon>
        <taxon>Sordariomycetes</taxon>
        <taxon>Sordariomycetidae</taxon>
        <taxon>Magnaporthales</taxon>
        <taxon>Pyriculariaceae</taxon>
        <taxon>Pyricularia</taxon>
    </lineage>
</organism>
<dbReference type="Proteomes" id="UP000294847">
    <property type="component" value="Chromosome 1"/>
</dbReference>
<dbReference type="EMBL" id="CP034204">
    <property type="protein sequence ID" value="QBZ54112.1"/>
    <property type="molecule type" value="Genomic_DNA"/>
</dbReference>
<evidence type="ECO:0000313" key="3">
    <source>
        <dbReference type="EMBL" id="QBZ54112.1"/>
    </source>
</evidence>
<dbReference type="PANTHER" id="PTHR24148:SF64">
    <property type="entry name" value="HETEROKARYON INCOMPATIBILITY DOMAIN-CONTAINING PROTEIN"/>
    <property type="match status" value="1"/>
</dbReference>